<proteinExistence type="predicted"/>
<dbReference type="Proteomes" id="UP000218505">
    <property type="component" value="Chromosome"/>
</dbReference>
<organism evidence="2 3">
    <name type="scientific">Actinosynnema pretiosum</name>
    <dbReference type="NCBI Taxonomy" id="42197"/>
    <lineage>
        <taxon>Bacteria</taxon>
        <taxon>Bacillati</taxon>
        <taxon>Actinomycetota</taxon>
        <taxon>Actinomycetes</taxon>
        <taxon>Pseudonocardiales</taxon>
        <taxon>Pseudonocardiaceae</taxon>
        <taxon>Actinosynnema</taxon>
    </lineage>
</organism>
<feature type="transmembrane region" description="Helical" evidence="1">
    <location>
        <begin position="110"/>
        <end position="132"/>
    </location>
</feature>
<keyword evidence="3" id="KW-1185">Reference proteome</keyword>
<accession>A0A290Z2K7</accession>
<feature type="transmembrane region" description="Helical" evidence="1">
    <location>
        <begin position="6"/>
        <end position="26"/>
    </location>
</feature>
<dbReference type="AlphaFoldDB" id="A0A290Z2K7"/>
<gene>
    <name evidence="2" type="ORF">CNX65_07675</name>
</gene>
<feature type="transmembrane region" description="Helical" evidence="1">
    <location>
        <begin position="78"/>
        <end position="98"/>
    </location>
</feature>
<dbReference type="InterPro" id="IPR025461">
    <property type="entry name" value="ABA4-like"/>
</dbReference>
<evidence type="ECO:0000313" key="3">
    <source>
        <dbReference type="Proteomes" id="UP000218505"/>
    </source>
</evidence>
<evidence type="ECO:0000256" key="1">
    <source>
        <dbReference type="SAM" id="Phobius"/>
    </source>
</evidence>
<dbReference type="KEGG" id="apre:CNX65_07675"/>
<keyword evidence="1" id="KW-0472">Membrane</keyword>
<name>A0A290Z2K7_9PSEU</name>
<dbReference type="Pfam" id="PF14108">
    <property type="entry name" value="ABA4-like"/>
    <property type="match status" value="1"/>
</dbReference>
<dbReference type="RefSeq" id="WP_096492139.1">
    <property type="nucleotide sequence ID" value="NZ_CP023445.1"/>
</dbReference>
<dbReference type="EMBL" id="CP023445">
    <property type="protein sequence ID" value="ATE53183.1"/>
    <property type="molecule type" value="Genomic_DNA"/>
</dbReference>
<reference evidence="2" key="1">
    <citation type="submission" date="2017-09" db="EMBL/GenBank/DDBJ databases">
        <title>Complete Genome Sequence of ansamitocin-producing Bacterium Actinosynnema pretiosum X47.</title>
        <authorList>
            <person name="Cao G."/>
            <person name="Zong G."/>
            <person name="Zhong C."/>
            <person name="Fu J."/>
        </authorList>
    </citation>
    <scope>NUCLEOTIDE SEQUENCE [LARGE SCALE GENOMIC DNA]</scope>
    <source>
        <strain evidence="2">X47</strain>
    </source>
</reference>
<keyword evidence="1" id="KW-1133">Transmembrane helix</keyword>
<sequence length="149" mass="16067">MSEALFDLAFPLVAPFWALMVLAPGWRWTERVAASPLIALPALAVYGAAVAGHLPRLWATMGNPDLGALRELMGSPWGASAIWAQVLAWDLLIGAWVYREGRRVGAHPLLMGPLLVLTVVLSPLGFALFLVVRAACDARDRSPSVVTDR</sequence>
<evidence type="ECO:0000313" key="2">
    <source>
        <dbReference type="EMBL" id="ATE53183.1"/>
    </source>
</evidence>
<protein>
    <recommendedName>
        <fullName evidence="4">DUF4281 domain-containing protein</fullName>
    </recommendedName>
</protein>
<feature type="transmembrane region" description="Helical" evidence="1">
    <location>
        <begin position="38"/>
        <end position="58"/>
    </location>
</feature>
<evidence type="ECO:0008006" key="4">
    <source>
        <dbReference type="Google" id="ProtNLM"/>
    </source>
</evidence>
<keyword evidence="1" id="KW-0812">Transmembrane</keyword>